<name>A0A1I6QII7_9EURY</name>
<organism evidence="2 3">
    <name type="scientific">Halostagnicola kamekurae</name>
    <dbReference type="NCBI Taxonomy" id="619731"/>
    <lineage>
        <taxon>Archaea</taxon>
        <taxon>Methanobacteriati</taxon>
        <taxon>Methanobacteriota</taxon>
        <taxon>Stenosarchaea group</taxon>
        <taxon>Halobacteria</taxon>
        <taxon>Halobacteriales</taxon>
        <taxon>Natrialbaceae</taxon>
        <taxon>Halostagnicola</taxon>
    </lineage>
</organism>
<keyword evidence="1" id="KW-0472">Membrane</keyword>
<dbReference type="RefSeq" id="WP_092902777.1">
    <property type="nucleotide sequence ID" value="NZ_FOZS01000001.1"/>
</dbReference>
<feature type="transmembrane region" description="Helical" evidence="1">
    <location>
        <begin position="41"/>
        <end position="61"/>
    </location>
</feature>
<accession>A0A1I6QII7</accession>
<dbReference type="Proteomes" id="UP000199199">
    <property type="component" value="Unassembled WGS sequence"/>
</dbReference>
<reference evidence="3" key="1">
    <citation type="submission" date="2016-10" db="EMBL/GenBank/DDBJ databases">
        <authorList>
            <person name="Varghese N."/>
            <person name="Submissions S."/>
        </authorList>
    </citation>
    <scope>NUCLEOTIDE SEQUENCE [LARGE SCALE GENOMIC DNA]</scope>
    <source>
        <strain evidence="3">DSM 22427</strain>
    </source>
</reference>
<proteinExistence type="predicted"/>
<dbReference type="OrthoDB" id="156559at2157"/>
<protein>
    <recommendedName>
        <fullName evidence="4">Major facilitator superfamily (MFS) profile domain-containing protein</fullName>
    </recommendedName>
</protein>
<keyword evidence="1" id="KW-1133">Transmembrane helix</keyword>
<evidence type="ECO:0008006" key="4">
    <source>
        <dbReference type="Google" id="ProtNLM"/>
    </source>
</evidence>
<gene>
    <name evidence="2" type="ORF">SAMN04488556_1295</name>
</gene>
<keyword evidence="1" id="KW-0812">Transmembrane</keyword>
<sequence length="69" mass="7380">MSELTDRLLILLIASVALGGMLVGWFGGFVVPALSGWSDNIGMAVIAVLFVAILIGIWFGFDRIRADRG</sequence>
<feature type="transmembrane region" description="Helical" evidence="1">
    <location>
        <begin position="9"/>
        <end position="35"/>
    </location>
</feature>
<dbReference type="EMBL" id="FOZS01000001">
    <property type="protein sequence ID" value="SFS52244.1"/>
    <property type="molecule type" value="Genomic_DNA"/>
</dbReference>
<evidence type="ECO:0000313" key="2">
    <source>
        <dbReference type="EMBL" id="SFS52244.1"/>
    </source>
</evidence>
<evidence type="ECO:0000256" key="1">
    <source>
        <dbReference type="SAM" id="Phobius"/>
    </source>
</evidence>
<dbReference type="AlphaFoldDB" id="A0A1I6QII7"/>
<keyword evidence="3" id="KW-1185">Reference proteome</keyword>
<evidence type="ECO:0000313" key="3">
    <source>
        <dbReference type="Proteomes" id="UP000199199"/>
    </source>
</evidence>